<keyword evidence="2" id="KW-1185">Reference proteome</keyword>
<name>A0AA40DCC8_9PEZI</name>
<evidence type="ECO:0000313" key="1">
    <source>
        <dbReference type="EMBL" id="KAK0669921.1"/>
    </source>
</evidence>
<dbReference type="Proteomes" id="UP001174997">
    <property type="component" value="Unassembled WGS sequence"/>
</dbReference>
<dbReference type="AlphaFoldDB" id="A0AA40DCC8"/>
<organism evidence="1 2">
    <name type="scientific">Cercophora samala</name>
    <dbReference type="NCBI Taxonomy" id="330535"/>
    <lineage>
        <taxon>Eukaryota</taxon>
        <taxon>Fungi</taxon>
        <taxon>Dikarya</taxon>
        <taxon>Ascomycota</taxon>
        <taxon>Pezizomycotina</taxon>
        <taxon>Sordariomycetes</taxon>
        <taxon>Sordariomycetidae</taxon>
        <taxon>Sordariales</taxon>
        <taxon>Lasiosphaeriaceae</taxon>
        <taxon>Cercophora</taxon>
    </lineage>
</organism>
<sequence length="152" mass="17330">MSRSVFNWPAIEESIEMNDIVFGKDDKKVFMPVARDVIQDMRHNKGMTMSVLRHDCREILKQVNKQYQSAASSVIDSVSRSVVKGSEVNKLILKRHFFAFTLGWIELSMAKQGISESSESLSANWDLVALDPDWDTFGDDEDWTLVEKADLV</sequence>
<reference evidence="1" key="1">
    <citation type="submission" date="2023-06" db="EMBL/GenBank/DDBJ databases">
        <title>Genome-scale phylogeny and comparative genomics of the fungal order Sordariales.</title>
        <authorList>
            <consortium name="Lawrence Berkeley National Laboratory"/>
            <person name="Hensen N."/>
            <person name="Bonometti L."/>
            <person name="Westerberg I."/>
            <person name="Brannstrom I.O."/>
            <person name="Guillou S."/>
            <person name="Cros-Aarteil S."/>
            <person name="Calhoun S."/>
            <person name="Haridas S."/>
            <person name="Kuo A."/>
            <person name="Mondo S."/>
            <person name="Pangilinan J."/>
            <person name="Riley R."/>
            <person name="Labutti K."/>
            <person name="Andreopoulos B."/>
            <person name="Lipzen A."/>
            <person name="Chen C."/>
            <person name="Yanf M."/>
            <person name="Daum C."/>
            <person name="Ng V."/>
            <person name="Clum A."/>
            <person name="Steindorff A."/>
            <person name="Ohm R."/>
            <person name="Martin F."/>
            <person name="Silar P."/>
            <person name="Natvig D."/>
            <person name="Lalanne C."/>
            <person name="Gautier V."/>
            <person name="Ament-Velasquez S.L."/>
            <person name="Kruys A."/>
            <person name="Hutchinson M.I."/>
            <person name="Powell A.J."/>
            <person name="Barry K."/>
            <person name="Miller A.N."/>
            <person name="Grigoriev I.V."/>
            <person name="Debuchy R."/>
            <person name="Gladieux P."/>
            <person name="Thoren M.H."/>
            <person name="Johannesson H."/>
        </authorList>
    </citation>
    <scope>NUCLEOTIDE SEQUENCE</scope>
    <source>
        <strain evidence="1">CBS 307.81</strain>
    </source>
</reference>
<comment type="caution">
    <text evidence="1">The sequence shown here is derived from an EMBL/GenBank/DDBJ whole genome shotgun (WGS) entry which is preliminary data.</text>
</comment>
<evidence type="ECO:0000313" key="2">
    <source>
        <dbReference type="Proteomes" id="UP001174997"/>
    </source>
</evidence>
<gene>
    <name evidence="1" type="ORF">QBC41DRAFT_302048</name>
</gene>
<protein>
    <submittedName>
        <fullName evidence="1">Uncharacterized protein</fullName>
    </submittedName>
</protein>
<dbReference type="EMBL" id="JAULSY010000037">
    <property type="protein sequence ID" value="KAK0669921.1"/>
    <property type="molecule type" value="Genomic_DNA"/>
</dbReference>
<accession>A0AA40DCC8</accession>
<proteinExistence type="predicted"/>